<proteinExistence type="predicted"/>
<evidence type="ECO:0000313" key="1">
    <source>
        <dbReference type="EMBL" id="NIJ52037.1"/>
    </source>
</evidence>
<keyword evidence="2" id="KW-1185">Reference proteome</keyword>
<organism evidence="1 2">
    <name type="scientific">Dyadobacter arcticus</name>
    <dbReference type="NCBI Taxonomy" id="1078754"/>
    <lineage>
        <taxon>Bacteria</taxon>
        <taxon>Pseudomonadati</taxon>
        <taxon>Bacteroidota</taxon>
        <taxon>Cytophagia</taxon>
        <taxon>Cytophagales</taxon>
        <taxon>Spirosomataceae</taxon>
        <taxon>Dyadobacter</taxon>
    </lineage>
</organism>
<dbReference type="EMBL" id="JAASQJ010000001">
    <property type="protein sequence ID" value="NIJ52037.1"/>
    <property type="molecule type" value="Genomic_DNA"/>
</dbReference>
<dbReference type="RefSeq" id="WP_167268058.1">
    <property type="nucleotide sequence ID" value="NZ_JAASQJ010000001.1"/>
</dbReference>
<dbReference type="Proteomes" id="UP001179181">
    <property type="component" value="Unassembled WGS sequence"/>
</dbReference>
<name>A0ABX0UGB4_9BACT</name>
<protein>
    <recommendedName>
        <fullName evidence="3">DUF4397 domain-containing protein</fullName>
    </recommendedName>
</protein>
<dbReference type="PROSITE" id="PS51257">
    <property type="entry name" value="PROKAR_LIPOPROTEIN"/>
    <property type="match status" value="1"/>
</dbReference>
<evidence type="ECO:0008006" key="3">
    <source>
        <dbReference type="Google" id="ProtNLM"/>
    </source>
</evidence>
<evidence type="ECO:0000313" key="2">
    <source>
        <dbReference type="Proteomes" id="UP001179181"/>
    </source>
</evidence>
<comment type="caution">
    <text evidence="1">The sequence shown here is derived from an EMBL/GenBank/DDBJ whole genome shotgun (WGS) entry which is preliminary data.</text>
</comment>
<reference evidence="1 2" key="1">
    <citation type="submission" date="2020-03" db="EMBL/GenBank/DDBJ databases">
        <title>Genomic Encyclopedia of Type Strains, Phase IV (KMG-IV): sequencing the most valuable type-strain genomes for metagenomic binning, comparative biology and taxonomic classification.</title>
        <authorList>
            <person name="Goeker M."/>
        </authorList>
    </citation>
    <scope>NUCLEOTIDE SEQUENCE [LARGE SCALE GENOMIC DNA]</scope>
    <source>
        <strain evidence="1 2">DSM 102865</strain>
    </source>
</reference>
<accession>A0ABX0UGB4</accession>
<gene>
    <name evidence="1" type="ORF">FHS68_001193</name>
</gene>
<sequence>MRKWINFAGLMLAIGITSCNDDGLDAITTVDSNFETGLDGWSAEFADYSTETDTAILDFASGQALLPTGLDTTQHAYAIQSMNRSDDVFMFLKKRIKGLVPNGTYSVVFDLTLGTNYPENSFGIGGSPGSSVYLKAGASGIEPGVKLVNKFYEFTLDKGQQSEQGEDALVLGNVANEREDAKYALVKRTNADKPFTVKANAQGEVWLFVGTDSGYEGLTLLYYDRIVATIKEVQVN</sequence>